<keyword evidence="6" id="KW-1185">Reference proteome</keyword>
<feature type="compositionally biased region" description="Low complexity" evidence="1">
    <location>
        <begin position="321"/>
        <end position="337"/>
    </location>
</feature>
<dbReference type="Gene3D" id="3.30.450.20">
    <property type="entry name" value="PAS domain"/>
    <property type="match status" value="1"/>
</dbReference>
<dbReference type="SUPFAM" id="SSF140683">
    <property type="entry name" value="SP0561-like"/>
    <property type="match status" value="1"/>
</dbReference>
<dbReference type="OrthoDB" id="9769774at2"/>
<feature type="domain" description="DUF1858" evidence="4">
    <location>
        <begin position="5"/>
        <end position="63"/>
    </location>
</feature>
<feature type="domain" description="DUF438" evidence="3">
    <location>
        <begin position="92"/>
        <end position="158"/>
    </location>
</feature>
<feature type="domain" description="Hemerythrin-like" evidence="2">
    <location>
        <begin position="168"/>
        <end position="289"/>
    </location>
</feature>
<dbReference type="PANTHER" id="PTHR39966">
    <property type="entry name" value="BLL2471 PROTEIN-RELATED"/>
    <property type="match status" value="1"/>
</dbReference>
<dbReference type="AlphaFoldDB" id="G0GA69"/>
<dbReference type="PANTHER" id="PTHR39966:SF3">
    <property type="entry name" value="DUF438 DOMAIN-CONTAINING PROTEIN"/>
    <property type="match status" value="1"/>
</dbReference>
<evidence type="ECO:0000259" key="4">
    <source>
        <dbReference type="Pfam" id="PF08984"/>
    </source>
</evidence>
<dbReference type="Pfam" id="PF13596">
    <property type="entry name" value="PAS_10"/>
    <property type="match status" value="1"/>
</dbReference>
<dbReference type="Gene3D" id="1.20.120.520">
    <property type="entry name" value="nmb1532 protein domain like"/>
    <property type="match status" value="1"/>
</dbReference>
<dbReference type="KEGG" id="stq:Spith_0625"/>
<dbReference type="Proteomes" id="UP000007254">
    <property type="component" value="Chromosome"/>
</dbReference>
<dbReference type="RefSeq" id="WP_014624285.1">
    <property type="nucleotide sequence ID" value="NC_017583.1"/>
</dbReference>
<dbReference type="Pfam" id="PF04282">
    <property type="entry name" value="DUF438"/>
    <property type="match status" value="1"/>
</dbReference>
<evidence type="ECO:0000313" key="5">
    <source>
        <dbReference type="EMBL" id="AEJ60905.1"/>
    </source>
</evidence>
<proteinExistence type="predicted"/>
<evidence type="ECO:0000313" key="6">
    <source>
        <dbReference type="Proteomes" id="UP000007254"/>
    </source>
</evidence>
<dbReference type="EMBL" id="CP002903">
    <property type="protein sequence ID" value="AEJ60905.1"/>
    <property type="molecule type" value="Genomic_DNA"/>
</dbReference>
<evidence type="ECO:0000259" key="3">
    <source>
        <dbReference type="Pfam" id="PF04282"/>
    </source>
</evidence>
<sequence length="489" mass="55574">MKLSPHTRIAEILAAHPDMPEALASLAPEFNLLKNPIARATVAKVATVEKAASMAKIQVEELLDRIATLLKDRGVEVELETKPAREERVRILKDLIMDLHRGAPFDEVKRRFSELVKDVDAPEIAEMEQQLIAEGLPVEEVQRLCDVHVQVFKEALEERERPSVPPGHPVHTFMEENSHAAQLLDRIDAAFRDGPQWDTITSLLETLSQIDRHYLRKENQLFPRLEEHGVSGPSQVMWALHDEIRAGLKELARLAASRDAGRFEPLFREVATAIREMIYKEERILFPLALETLSEEEWRKVREGEEEIGYAWVSPPPPFPGASRGPSPSTRTTSAPSEGLRPAGELPSVLATSILFPFSTGELTVEQADLILKHLPVDISFVDEHDKVRYYTDTPHRIFPRSPGVIGRDVRNCHPPKSVHIVEKILTSFKEGKKDVAEFWIQLQGRFIHIRYFAVRDALGRYRGCLEVSQDVTDIRKLEGEKRLLDWED</sequence>
<dbReference type="GO" id="GO:0005886">
    <property type="term" value="C:plasma membrane"/>
    <property type="evidence" value="ECO:0007669"/>
    <property type="project" value="TreeGrafter"/>
</dbReference>
<dbReference type="InterPro" id="IPR012312">
    <property type="entry name" value="Hemerythrin-like"/>
</dbReference>
<name>G0GA69_WINT7</name>
<dbReference type="InterPro" id="IPR038062">
    <property type="entry name" value="ScdA-like_N_sf"/>
</dbReference>
<dbReference type="HOGENOM" id="CLU_026706_1_0_12"/>
<dbReference type="Pfam" id="PF01814">
    <property type="entry name" value="Hemerythrin"/>
    <property type="match status" value="1"/>
</dbReference>
<dbReference type="SUPFAM" id="SSF55785">
    <property type="entry name" value="PYP-like sensor domain (PAS domain)"/>
    <property type="match status" value="1"/>
</dbReference>
<dbReference type="Gene3D" id="1.10.3910.10">
    <property type="entry name" value="SP0561-like"/>
    <property type="match status" value="1"/>
</dbReference>
<accession>G0GA69</accession>
<dbReference type="InterPro" id="IPR007380">
    <property type="entry name" value="DUF438"/>
</dbReference>
<dbReference type="Pfam" id="PF08984">
    <property type="entry name" value="DUF1858"/>
    <property type="match status" value="1"/>
</dbReference>
<evidence type="ECO:0008006" key="7">
    <source>
        <dbReference type="Google" id="ProtNLM"/>
    </source>
</evidence>
<evidence type="ECO:0000259" key="2">
    <source>
        <dbReference type="Pfam" id="PF01814"/>
    </source>
</evidence>
<reference evidence="5 6" key="1">
    <citation type="submission" date="2011-06" db="EMBL/GenBank/DDBJ databases">
        <title>The complete genome of Spirochaeta thermophila DSM 6578.</title>
        <authorList>
            <consortium name="US DOE Joint Genome Institute (JGI-PGF)"/>
            <person name="Lucas S."/>
            <person name="Lapidus A."/>
            <person name="Bruce D."/>
            <person name="Goodwin L."/>
            <person name="Pitluck S."/>
            <person name="Peters L."/>
            <person name="Kyrpides N."/>
            <person name="Mavromatis K."/>
            <person name="Ivanova N."/>
            <person name="Mikailova N."/>
            <person name="Pagani I."/>
            <person name="Chertkov O."/>
            <person name="Detter J.C."/>
            <person name="Tapia R."/>
            <person name="Han C."/>
            <person name="Land M."/>
            <person name="Hauser L."/>
            <person name="Markowitz V."/>
            <person name="Cheng J.-F."/>
            <person name="Hugenholtz P."/>
            <person name="Woyke T."/>
            <person name="Wu D."/>
            <person name="Spring S."/>
            <person name="Merkhoffer B."/>
            <person name="Schneider S."/>
            <person name="Klenk H.-P."/>
            <person name="Eisen J.A."/>
        </authorList>
    </citation>
    <scope>NUCLEOTIDE SEQUENCE [LARGE SCALE GENOMIC DNA]</scope>
    <source>
        <strain evidence="6">ATCC 700085 / DSM 6578 / Z-1203</strain>
    </source>
</reference>
<dbReference type="InterPro" id="IPR035965">
    <property type="entry name" value="PAS-like_dom_sf"/>
</dbReference>
<organism evidence="5 6">
    <name type="scientific">Winmispira thermophila (strain ATCC 700085 / DSM 6578 / Z-1203)</name>
    <name type="common">Spirochaeta thermophila</name>
    <dbReference type="NCBI Taxonomy" id="869211"/>
    <lineage>
        <taxon>Bacteria</taxon>
        <taxon>Pseudomonadati</taxon>
        <taxon>Spirochaetota</taxon>
        <taxon>Spirochaetia</taxon>
        <taxon>Winmispirales</taxon>
        <taxon>Winmispiraceae</taxon>
        <taxon>Winmispira</taxon>
    </lineage>
</organism>
<feature type="region of interest" description="Disordered" evidence="1">
    <location>
        <begin position="312"/>
        <end position="342"/>
    </location>
</feature>
<dbReference type="InterPro" id="IPR015077">
    <property type="entry name" value="DUF1858"/>
</dbReference>
<gene>
    <name evidence="5" type="ordered locus">Spith_0625</name>
</gene>
<protein>
    <recommendedName>
        <fullName evidence="7">DUF438 domain-containing protein</fullName>
    </recommendedName>
</protein>
<evidence type="ECO:0000256" key="1">
    <source>
        <dbReference type="SAM" id="MobiDB-lite"/>
    </source>
</evidence>